<sequence>MFPNSRCSKPPVFVFSSDSFTGKFPKPHSPRSLQASFIQGSKPSSSLSPETGRIPRWACAYTEHTSAAHESQLLVCSPLHCDDMDIGSPVASERLIRKKPFRGSSLLTVVVNPARIQSSASQGYSAKYVSLSSLLSRFVPTGMAQGRRPAGCGCKCRYGWCQGCGHPCLQRCVRTCQLLFHPNCAPTLLSHEEVGSIVTYYVLPCRGVYIEQSN</sequence>
<accession>A0A9P9JDM5</accession>
<evidence type="ECO:0000256" key="1">
    <source>
        <dbReference type="SAM" id="MobiDB-lite"/>
    </source>
</evidence>
<feature type="region of interest" description="Disordered" evidence="1">
    <location>
        <begin position="25"/>
        <end position="50"/>
    </location>
</feature>
<dbReference type="AlphaFoldDB" id="A0A9P9JDM5"/>
<evidence type="ECO:0000313" key="3">
    <source>
        <dbReference type="Proteomes" id="UP000717696"/>
    </source>
</evidence>
<organism evidence="2 3">
    <name type="scientific">Dactylonectria estremocensis</name>
    <dbReference type="NCBI Taxonomy" id="1079267"/>
    <lineage>
        <taxon>Eukaryota</taxon>
        <taxon>Fungi</taxon>
        <taxon>Dikarya</taxon>
        <taxon>Ascomycota</taxon>
        <taxon>Pezizomycotina</taxon>
        <taxon>Sordariomycetes</taxon>
        <taxon>Hypocreomycetidae</taxon>
        <taxon>Hypocreales</taxon>
        <taxon>Nectriaceae</taxon>
        <taxon>Dactylonectria</taxon>
    </lineage>
</organism>
<keyword evidence="3" id="KW-1185">Reference proteome</keyword>
<gene>
    <name evidence="2" type="ORF">B0J13DRAFT_15089</name>
</gene>
<comment type="caution">
    <text evidence="2">The sequence shown here is derived from an EMBL/GenBank/DDBJ whole genome shotgun (WGS) entry which is preliminary data.</text>
</comment>
<reference evidence="2" key="1">
    <citation type="journal article" date="2021" name="Nat. Commun.">
        <title>Genetic determinants of endophytism in the Arabidopsis root mycobiome.</title>
        <authorList>
            <person name="Mesny F."/>
            <person name="Miyauchi S."/>
            <person name="Thiergart T."/>
            <person name="Pickel B."/>
            <person name="Atanasova L."/>
            <person name="Karlsson M."/>
            <person name="Huettel B."/>
            <person name="Barry K.W."/>
            <person name="Haridas S."/>
            <person name="Chen C."/>
            <person name="Bauer D."/>
            <person name="Andreopoulos W."/>
            <person name="Pangilinan J."/>
            <person name="LaButti K."/>
            <person name="Riley R."/>
            <person name="Lipzen A."/>
            <person name="Clum A."/>
            <person name="Drula E."/>
            <person name="Henrissat B."/>
            <person name="Kohler A."/>
            <person name="Grigoriev I.V."/>
            <person name="Martin F.M."/>
            <person name="Hacquard S."/>
        </authorList>
    </citation>
    <scope>NUCLEOTIDE SEQUENCE</scope>
    <source>
        <strain evidence="2">MPI-CAGE-AT-0021</strain>
    </source>
</reference>
<evidence type="ECO:0000313" key="2">
    <source>
        <dbReference type="EMBL" id="KAH7162624.1"/>
    </source>
</evidence>
<proteinExistence type="predicted"/>
<name>A0A9P9JDM5_9HYPO</name>
<protein>
    <submittedName>
        <fullName evidence="2">Uncharacterized protein</fullName>
    </submittedName>
</protein>
<dbReference type="Proteomes" id="UP000717696">
    <property type="component" value="Unassembled WGS sequence"/>
</dbReference>
<feature type="compositionally biased region" description="Polar residues" evidence="1">
    <location>
        <begin position="31"/>
        <end position="49"/>
    </location>
</feature>
<dbReference type="EMBL" id="JAGMUU010000001">
    <property type="protein sequence ID" value="KAH7162624.1"/>
    <property type="molecule type" value="Genomic_DNA"/>
</dbReference>